<dbReference type="InterPro" id="IPR002202">
    <property type="entry name" value="HMG_CoA_Rdtase"/>
</dbReference>
<dbReference type="InterPro" id="IPR009029">
    <property type="entry name" value="HMG_CoA_Rdtase_sub-bd_dom_sf"/>
</dbReference>
<protein>
    <submittedName>
        <fullName evidence="1">3-hydroxy-3-methylglutaryl-coenzyme A reductase</fullName>
    </submittedName>
</protein>
<dbReference type="PANTHER" id="PTHR10572">
    <property type="entry name" value="3-HYDROXY-3-METHYLGLUTARYL-COENZYME A REDUCTASE"/>
    <property type="match status" value="1"/>
</dbReference>
<keyword evidence="2" id="KW-1185">Reference proteome</keyword>
<dbReference type="OrthoDB" id="310654at2759"/>
<dbReference type="GO" id="GO:0005789">
    <property type="term" value="C:endoplasmic reticulum membrane"/>
    <property type="evidence" value="ECO:0007669"/>
    <property type="project" value="TreeGrafter"/>
</dbReference>
<dbReference type="GO" id="GO:0008299">
    <property type="term" value="P:isoprenoid biosynthetic process"/>
    <property type="evidence" value="ECO:0007669"/>
    <property type="project" value="TreeGrafter"/>
</dbReference>
<evidence type="ECO:0000313" key="2">
    <source>
        <dbReference type="Proteomes" id="UP000245207"/>
    </source>
</evidence>
<evidence type="ECO:0000313" key="1">
    <source>
        <dbReference type="EMBL" id="PWA72298.1"/>
    </source>
</evidence>
<dbReference type="PANTHER" id="PTHR10572:SF24">
    <property type="entry name" value="3-HYDROXY-3-METHYLGLUTARYL-COENZYME A REDUCTASE"/>
    <property type="match status" value="1"/>
</dbReference>
<comment type="caution">
    <text evidence="1">The sequence shown here is derived from an EMBL/GenBank/DDBJ whole genome shotgun (WGS) entry which is preliminary data.</text>
</comment>
<organism evidence="1 2">
    <name type="scientific">Artemisia annua</name>
    <name type="common">Sweet wormwood</name>
    <dbReference type="NCBI Taxonomy" id="35608"/>
    <lineage>
        <taxon>Eukaryota</taxon>
        <taxon>Viridiplantae</taxon>
        <taxon>Streptophyta</taxon>
        <taxon>Embryophyta</taxon>
        <taxon>Tracheophyta</taxon>
        <taxon>Spermatophyta</taxon>
        <taxon>Magnoliopsida</taxon>
        <taxon>eudicotyledons</taxon>
        <taxon>Gunneridae</taxon>
        <taxon>Pentapetalae</taxon>
        <taxon>asterids</taxon>
        <taxon>campanulids</taxon>
        <taxon>Asterales</taxon>
        <taxon>Asteraceae</taxon>
        <taxon>Asteroideae</taxon>
        <taxon>Anthemideae</taxon>
        <taxon>Artemisiinae</taxon>
        <taxon>Artemisia</taxon>
    </lineage>
</organism>
<name>A0A2U1NFN7_ARTAN</name>
<dbReference type="Proteomes" id="UP000245207">
    <property type="component" value="Unassembled WGS sequence"/>
</dbReference>
<gene>
    <name evidence="1" type="ORF">CTI12_AA271990</name>
</gene>
<dbReference type="EMBL" id="PKPP01002923">
    <property type="protein sequence ID" value="PWA72298.1"/>
    <property type="molecule type" value="Genomic_DNA"/>
</dbReference>
<dbReference type="InterPro" id="IPR023074">
    <property type="entry name" value="HMG_CoA_Rdtase_cat_sf"/>
</dbReference>
<dbReference type="GO" id="GO:0015936">
    <property type="term" value="P:coenzyme A metabolic process"/>
    <property type="evidence" value="ECO:0007669"/>
    <property type="project" value="InterPro"/>
</dbReference>
<dbReference type="Pfam" id="PF00368">
    <property type="entry name" value="HMG-CoA_red"/>
    <property type="match status" value="1"/>
</dbReference>
<dbReference type="GO" id="GO:0016126">
    <property type="term" value="P:sterol biosynthetic process"/>
    <property type="evidence" value="ECO:0007669"/>
    <property type="project" value="TreeGrafter"/>
</dbReference>
<dbReference type="GO" id="GO:0004420">
    <property type="term" value="F:hydroxymethylglutaryl-CoA reductase (NADPH) activity"/>
    <property type="evidence" value="ECO:0007669"/>
    <property type="project" value="InterPro"/>
</dbReference>
<dbReference type="SUPFAM" id="SSF56542">
    <property type="entry name" value="Substrate-binding domain of HMG-CoA reductase"/>
    <property type="match status" value="1"/>
</dbReference>
<proteinExistence type="predicted"/>
<dbReference type="GO" id="GO:0005778">
    <property type="term" value="C:peroxisomal membrane"/>
    <property type="evidence" value="ECO:0007669"/>
    <property type="project" value="TreeGrafter"/>
</dbReference>
<accession>A0A2U1NFN7</accession>
<dbReference type="STRING" id="35608.A0A2U1NFN7"/>
<sequence length="86" mass="9391">MEGIGRSVVCEAIIKGEVVKKVLKTNVTSLVELNMLKNLTGSAIAGVLGSFSDATSWISHVPCHRTRSSSKRRKLQLYHHDGSNEL</sequence>
<dbReference type="AlphaFoldDB" id="A0A2U1NFN7"/>
<reference evidence="1 2" key="1">
    <citation type="journal article" date="2018" name="Mol. Plant">
        <title>The genome of Artemisia annua provides insight into the evolution of Asteraceae family and artemisinin biosynthesis.</title>
        <authorList>
            <person name="Shen Q."/>
            <person name="Zhang L."/>
            <person name="Liao Z."/>
            <person name="Wang S."/>
            <person name="Yan T."/>
            <person name="Shi P."/>
            <person name="Liu M."/>
            <person name="Fu X."/>
            <person name="Pan Q."/>
            <person name="Wang Y."/>
            <person name="Lv Z."/>
            <person name="Lu X."/>
            <person name="Zhang F."/>
            <person name="Jiang W."/>
            <person name="Ma Y."/>
            <person name="Chen M."/>
            <person name="Hao X."/>
            <person name="Li L."/>
            <person name="Tang Y."/>
            <person name="Lv G."/>
            <person name="Zhou Y."/>
            <person name="Sun X."/>
            <person name="Brodelius P.E."/>
            <person name="Rose J.K.C."/>
            <person name="Tang K."/>
        </authorList>
    </citation>
    <scope>NUCLEOTIDE SEQUENCE [LARGE SCALE GENOMIC DNA]</scope>
    <source>
        <strain evidence="2">cv. Huhao1</strain>
        <tissue evidence="1">Leaf</tissue>
    </source>
</reference>
<dbReference type="Gene3D" id="3.90.770.10">
    <property type="entry name" value="3-hydroxy-3-methylglutaryl-coenzyme A Reductase, Chain A, domain 2"/>
    <property type="match status" value="1"/>
</dbReference>
<dbReference type="PROSITE" id="PS50065">
    <property type="entry name" value="HMG_COA_REDUCTASE_4"/>
    <property type="match status" value="1"/>
</dbReference>